<dbReference type="PANTHER" id="PTHR20275:SF0">
    <property type="entry name" value="NAD KINASE"/>
    <property type="match status" value="1"/>
</dbReference>
<dbReference type="Gene3D" id="3.40.50.10330">
    <property type="entry name" value="Probable inorganic polyphosphate/atp-NAD kinase, domain 1"/>
    <property type="match status" value="1"/>
</dbReference>
<reference evidence="9 10" key="1">
    <citation type="journal article" date="2019" name="Sci. Rep.">
        <title>Comparative genomics of chytrid fungi reveal insights into the obligate biotrophic and pathogenic lifestyle of Synchytrium endobioticum.</title>
        <authorList>
            <person name="van de Vossenberg B.T.L.H."/>
            <person name="Warris S."/>
            <person name="Nguyen H.D.T."/>
            <person name="van Gent-Pelzer M.P.E."/>
            <person name="Joly D.L."/>
            <person name="van de Geest H.C."/>
            <person name="Bonants P.J.M."/>
            <person name="Smith D.S."/>
            <person name="Levesque C.A."/>
            <person name="van der Lee T.A.J."/>
        </authorList>
    </citation>
    <scope>NUCLEOTIDE SEQUENCE [LARGE SCALE GENOMIC DNA]</scope>
    <source>
        <strain evidence="9 10">CBS 675.73</strain>
    </source>
</reference>
<dbReference type="Pfam" id="PF20143">
    <property type="entry name" value="NAD_kinase_C"/>
    <property type="match status" value="1"/>
</dbReference>
<organism evidence="9 10">
    <name type="scientific">Chytriomyces confervae</name>
    <dbReference type="NCBI Taxonomy" id="246404"/>
    <lineage>
        <taxon>Eukaryota</taxon>
        <taxon>Fungi</taxon>
        <taxon>Fungi incertae sedis</taxon>
        <taxon>Chytridiomycota</taxon>
        <taxon>Chytridiomycota incertae sedis</taxon>
        <taxon>Chytridiomycetes</taxon>
        <taxon>Chytridiales</taxon>
        <taxon>Chytriomycetaceae</taxon>
        <taxon>Chytriomyces</taxon>
    </lineage>
</organism>
<comment type="similarity">
    <text evidence="1">Belongs to the NAD kinase family.</text>
</comment>
<evidence type="ECO:0000313" key="9">
    <source>
        <dbReference type="EMBL" id="TPX74415.1"/>
    </source>
</evidence>
<feature type="region of interest" description="Disordered" evidence="8">
    <location>
        <begin position="316"/>
        <end position="359"/>
    </location>
</feature>
<evidence type="ECO:0000313" key="10">
    <source>
        <dbReference type="Proteomes" id="UP000320333"/>
    </source>
</evidence>
<sequence length="855" mass="91093">MSNSNNTNTNSTSTNAHLAQIMARLAQAGDMDDEPQSACSVFAMLERAGSQATNSAMPASALLALSPREREGSAVTFAANSRFAPVTPSSQPHVPTIAKRPNSSAVTESLSNAPSLLQDSTPPAPAHIPVLDPPLSGMSLDEGKIENIMNEILHVSNTSAIIAADTGIQQQQQPPSTNTTFLASQKGVEASSAAVTYTTSEHAKTNVNQTVGTTHVDDSPSVNGVSDSAVFSPAYQSMEIGSGLASINPAKRVNGYTNPTVSAAPVRTQTSSSQLASNVRNFSTESERGFGYVSPTGFSSRNGSFGHGESFSNGGVGGWSGNGSGPTYSSSSSMSGKNVSTKYPSNFDPNRRRASGAKKTHIRLANTAVGLREVAKKIGKRTLQWESPPKTIMVVTKIHDPELVGATKELALWLVNECQMTVLVEERLRELPEFAAFSDLDEYNIITEYGASPFVATSGLTRTSVTGNPPLNGTNATSISNIVAKPQHQHVPPSPSGLLEPNILFWSPEDFQKPLVNDPLSSKIDLIVTLGGDGTVLFTAGLFSNVKVPPIVPFDLGSLGFLAVFEFEKAKDTLRRILGVPEREGAPVGTSSLEALMEAMRKASPEERTVIENQLKEMGLQTIPRDPTGVSSSINSSVLSDPINAPVPVPPGGGKLVAAAKPREDKLGFNVNMRLRLACTIYKIHPETGSLLPLPVMYHVLNELVVDRGPSANMSQLELFVDGAYLTTSMADGLVIATPTGSTAYSLSAGGSIVHPLVPALLVTPICPHTLSFRPMLLPESIELKVQVPPDARGAAWVSFDGKSRIELTPGEEVRVEVSRFGVPTVCQRDQSKDWIESLRRCLHWNVRTKQKEFK</sequence>
<keyword evidence="3" id="KW-0547">Nucleotide-binding</keyword>
<dbReference type="EMBL" id="QEAP01000127">
    <property type="protein sequence ID" value="TPX74415.1"/>
    <property type="molecule type" value="Genomic_DNA"/>
</dbReference>
<dbReference type="FunFam" id="2.60.200.30:FF:000009">
    <property type="entry name" value="Poly(P)/ATP NAD kinase"/>
    <property type="match status" value="1"/>
</dbReference>
<evidence type="ECO:0000256" key="5">
    <source>
        <dbReference type="ARBA" id="ARBA00022840"/>
    </source>
</evidence>
<dbReference type="AlphaFoldDB" id="A0A507FFA0"/>
<evidence type="ECO:0000256" key="2">
    <source>
        <dbReference type="ARBA" id="ARBA00022679"/>
    </source>
</evidence>
<gene>
    <name evidence="9" type="primary">UTR1</name>
    <name evidence="9" type="ORF">CcCBS67573_g04322</name>
</gene>
<comment type="caution">
    <text evidence="9">The sequence shown here is derived from an EMBL/GenBank/DDBJ whole genome shotgun (WGS) entry which is preliminary data.</text>
</comment>
<dbReference type="InterPro" id="IPR016064">
    <property type="entry name" value="NAD/diacylglycerol_kinase_sf"/>
</dbReference>
<keyword evidence="6" id="KW-0521">NADP</keyword>
<keyword evidence="4 9" id="KW-0418">Kinase</keyword>
<evidence type="ECO:0000256" key="6">
    <source>
        <dbReference type="ARBA" id="ARBA00022857"/>
    </source>
</evidence>
<feature type="compositionally biased region" description="Polar residues" evidence="8">
    <location>
        <begin position="337"/>
        <end position="348"/>
    </location>
</feature>
<evidence type="ECO:0000256" key="8">
    <source>
        <dbReference type="SAM" id="MobiDB-lite"/>
    </source>
</evidence>
<dbReference type="InterPro" id="IPR017437">
    <property type="entry name" value="ATP-NAD_kinase_PpnK-typ_C"/>
</dbReference>
<dbReference type="PANTHER" id="PTHR20275">
    <property type="entry name" value="NAD KINASE"/>
    <property type="match status" value="1"/>
</dbReference>
<keyword evidence="5" id="KW-0067">ATP-binding</keyword>
<dbReference type="STRING" id="246404.A0A507FFA0"/>
<dbReference type="InterPro" id="IPR002504">
    <property type="entry name" value="NADK"/>
</dbReference>
<dbReference type="InterPro" id="IPR017438">
    <property type="entry name" value="ATP-NAD_kinase_N"/>
</dbReference>
<dbReference type="GO" id="GO:0006741">
    <property type="term" value="P:NADP+ biosynthetic process"/>
    <property type="evidence" value="ECO:0007669"/>
    <property type="project" value="InterPro"/>
</dbReference>
<protein>
    <submittedName>
        <fullName evidence="9">NAD+ kinase</fullName>
    </submittedName>
</protein>
<dbReference type="HAMAP" id="MF_00361">
    <property type="entry name" value="NAD_kinase"/>
    <property type="match status" value="1"/>
</dbReference>
<dbReference type="Pfam" id="PF01513">
    <property type="entry name" value="NAD_kinase"/>
    <property type="match status" value="1"/>
</dbReference>
<keyword evidence="2" id="KW-0808">Transferase</keyword>
<dbReference type="GO" id="GO:0005524">
    <property type="term" value="F:ATP binding"/>
    <property type="evidence" value="ECO:0007669"/>
    <property type="project" value="UniProtKB-KW"/>
</dbReference>
<dbReference type="SUPFAM" id="SSF111331">
    <property type="entry name" value="NAD kinase/diacylglycerol kinase-like"/>
    <property type="match status" value="2"/>
</dbReference>
<dbReference type="GO" id="GO:0003951">
    <property type="term" value="F:NAD+ kinase activity"/>
    <property type="evidence" value="ECO:0007669"/>
    <property type="project" value="InterPro"/>
</dbReference>
<keyword evidence="7" id="KW-0520">NAD</keyword>
<evidence type="ECO:0000256" key="3">
    <source>
        <dbReference type="ARBA" id="ARBA00022741"/>
    </source>
</evidence>
<evidence type="ECO:0000256" key="1">
    <source>
        <dbReference type="ARBA" id="ARBA00010995"/>
    </source>
</evidence>
<keyword evidence="10" id="KW-1185">Reference proteome</keyword>
<dbReference type="Gene3D" id="2.60.200.30">
    <property type="entry name" value="Probable inorganic polyphosphate/atp-NAD kinase, domain 2"/>
    <property type="match status" value="1"/>
</dbReference>
<name>A0A507FFA0_9FUNG</name>
<evidence type="ECO:0000256" key="7">
    <source>
        <dbReference type="ARBA" id="ARBA00023027"/>
    </source>
</evidence>
<feature type="compositionally biased region" description="Low complexity" evidence="8">
    <location>
        <begin position="325"/>
        <end position="336"/>
    </location>
</feature>
<dbReference type="OrthoDB" id="24581at2759"/>
<accession>A0A507FFA0</accession>
<proteinExistence type="inferred from homology"/>
<dbReference type="Proteomes" id="UP000320333">
    <property type="component" value="Unassembled WGS sequence"/>
</dbReference>
<dbReference type="GO" id="GO:0019674">
    <property type="term" value="P:NAD+ metabolic process"/>
    <property type="evidence" value="ECO:0007669"/>
    <property type="project" value="InterPro"/>
</dbReference>
<evidence type="ECO:0000256" key="4">
    <source>
        <dbReference type="ARBA" id="ARBA00022777"/>
    </source>
</evidence>